<dbReference type="GO" id="GO:0005615">
    <property type="term" value="C:extracellular space"/>
    <property type="evidence" value="ECO:0007669"/>
    <property type="project" value="TreeGrafter"/>
</dbReference>
<keyword evidence="1" id="KW-0765">Sulfation</keyword>
<protein>
    <submittedName>
        <fullName evidence="5">Gastrin</fullName>
    </submittedName>
</protein>
<keyword evidence="2" id="KW-0027">Amidation</keyword>
<dbReference type="PANTHER" id="PTHR10786">
    <property type="entry name" value="CHOLECYSTOKININ"/>
    <property type="match status" value="1"/>
</dbReference>
<evidence type="ECO:0000256" key="1">
    <source>
        <dbReference type="ARBA" id="ARBA00022641"/>
    </source>
</evidence>
<evidence type="ECO:0000313" key="5">
    <source>
        <dbReference type="EMBL" id="QFQ51513.1"/>
    </source>
</evidence>
<evidence type="ECO:0000256" key="2">
    <source>
        <dbReference type="ARBA" id="ARBA00022815"/>
    </source>
</evidence>
<organism evidence="5">
    <name type="scientific">Lateolabrax maculatus</name>
    <name type="common">Spotted sea bass</name>
    <dbReference type="NCBI Taxonomy" id="315492"/>
    <lineage>
        <taxon>Eukaryota</taxon>
        <taxon>Metazoa</taxon>
        <taxon>Chordata</taxon>
        <taxon>Craniata</taxon>
        <taxon>Vertebrata</taxon>
        <taxon>Euteleostomi</taxon>
        <taxon>Actinopterygii</taxon>
        <taxon>Neopterygii</taxon>
        <taxon>Teleostei</taxon>
        <taxon>Neoteleostei</taxon>
        <taxon>Acanthomorphata</taxon>
        <taxon>Eupercaria</taxon>
        <taxon>Acropomatiformes</taxon>
        <taxon>Lateolabracidae</taxon>
        <taxon>Lateolabrax</taxon>
    </lineage>
</organism>
<dbReference type="InterPro" id="IPR015499">
    <property type="entry name" value="CCK-like"/>
</dbReference>
<feature type="compositionally biased region" description="Basic and acidic residues" evidence="3">
    <location>
        <begin position="81"/>
        <end position="91"/>
    </location>
</feature>
<reference evidence="5" key="1">
    <citation type="journal article" date="2019" name="Front. Endocrinol.">
        <title>Evidence for the Direct Effect of the NPFF Peptide on the Expression of Feeding-Related Factors in Spotted Sea Bass (Lateolabrax maculatus).</title>
        <authorList>
            <person name="Li Q."/>
            <person name="Wen H."/>
            <person name="Li Y."/>
            <person name="Zhang Z."/>
            <person name="Zhou Y."/>
            <person name="Qi X."/>
        </authorList>
    </citation>
    <scope>NUCLEOTIDE SEQUENCE</scope>
</reference>
<dbReference type="AlphaFoldDB" id="A0A5P8H8Y5"/>
<dbReference type="PANTHER" id="PTHR10786:SF0">
    <property type="entry name" value="CHOLECYSTOKININ"/>
    <property type="match status" value="1"/>
</dbReference>
<feature type="domain" description="Gastrin/cholecystokinin peptide hormone" evidence="4">
    <location>
        <begin position="27"/>
        <end position="131"/>
    </location>
</feature>
<dbReference type="GO" id="GO:0005184">
    <property type="term" value="F:neuropeptide hormone activity"/>
    <property type="evidence" value="ECO:0007669"/>
    <property type="project" value="InterPro"/>
</dbReference>
<dbReference type="InterPro" id="IPR001651">
    <property type="entry name" value="Gastrin/CCK"/>
</dbReference>
<dbReference type="Pfam" id="PF00918">
    <property type="entry name" value="Gastrin"/>
    <property type="match status" value="1"/>
</dbReference>
<gene>
    <name evidence="5" type="primary">Gast</name>
</gene>
<dbReference type="EMBL" id="MK825881">
    <property type="protein sequence ID" value="QFQ51513.1"/>
    <property type="molecule type" value="mRNA"/>
</dbReference>
<feature type="region of interest" description="Disordered" evidence="3">
    <location>
        <begin position="68"/>
        <end position="91"/>
    </location>
</feature>
<proteinExistence type="evidence at transcript level"/>
<evidence type="ECO:0000259" key="4">
    <source>
        <dbReference type="Pfam" id="PF00918"/>
    </source>
</evidence>
<evidence type="ECO:0000256" key="3">
    <source>
        <dbReference type="SAM" id="MobiDB-lite"/>
    </source>
</evidence>
<accession>A0A5P8H8Y5</accession>
<dbReference type="GO" id="GO:0007586">
    <property type="term" value="P:digestion"/>
    <property type="evidence" value="ECO:0007669"/>
    <property type="project" value="InterPro"/>
</dbReference>
<name>A0A5P8H8Y5_LATMC</name>
<sequence length="131" mass="14792">MCQKHHTLLCTFFTLSSQVTDMSGKAIVVFALLVALLVCGAASSPGEAKETNILQQLLAKREKLRDSAGRQELAPQAQSSRVERRAHLSDDEREIMTKQIMQAISEMMNREECMSDRDYQGWVDFGRRDAE</sequence>
<dbReference type="GO" id="GO:0030424">
    <property type="term" value="C:axon"/>
    <property type="evidence" value="ECO:0007669"/>
    <property type="project" value="TreeGrafter"/>
</dbReference>